<evidence type="ECO:0008006" key="3">
    <source>
        <dbReference type="Google" id="ProtNLM"/>
    </source>
</evidence>
<proteinExistence type="predicted"/>
<dbReference type="EMBL" id="JAIWIU010000069">
    <property type="protein sequence ID" value="MCA2016718.1"/>
    <property type="molecule type" value="Genomic_DNA"/>
</dbReference>
<gene>
    <name evidence="1" type="ORF">LDJ79_11395</name>
</gene>
<reference evidence="2" key="1">
    <citation type="submission" date="2023-07" db="EMBL/GenBank/DDBJ databases">
        <title>Molecular identification of indigenous halophilic bacteria isolated from red sea cost, biodegradation of synthetic dyes and assessment of degraded metabolite toxicity.</title>
        <authorList>
            <person name="Chaieb K."/>
            <person name="Altayb H.N."/>
        </authorList>
    </citation>
    <scope>NUCLEOTIDE SEQUENCE [LARGE SCALE GENOMIC DNA]</scope>
    <source>
        <strain evidence="2">K20</strain>
    </source>
</reference>
<sequence>MILKQRVCDWCKRPGQLTKHEYFDGKAFYACEGCNEHARLDVRQYNLEELAFRQQVKNSPSAPTL</sequence>
<evidence type="ECO:0000313" key="1">
    <source>
        <dbReference type="EMBL" id="MCA2016718.1"/>
    </source>
</evidence>
<protein>
    <recommendedName>
        <fullName evidence="3">Transposase</fullName>
    </recommendedName>
</protein>
<accession>A0ABS7YM14</accession>
<name>A0ABS7YM14_9VIBR</name>
<comment type="caution">
    <text evidence="1">The sequence shown here is derived from an EMBL/GenBank/DDBJ whole genome shotgun (WGS) entry which is preliminary data.</text>
</comment>
<keyword evidence="2" id="KW-1185">Reference proteome</keyword>
<dbReference type="Proteomes" id="UP001199044">
    <property type="component" value="Unassembled WGS sequence"/>
</dbReference>
<dbReference type="RefSeq" id="WP_068713949.1">
    <property type="nucleotide sequence ID" value="NZ_AP014635.1"/>
</dbReference>
<evidence type="ECO:0000313" key="2">
    <source>
        <dbReference type="Proteomes" id="UP001199044"/>
    </source>
</evidence>
<organism evidence="1 2">
    <name type="scientific">Vibrio tritonius</name>
    <dbReference type="NCBI Taxonomy" id="1435069"/>
    <lineage>
        <taxon>Bacteria</taxon>
        <taxon>Pseudomonadati</taxon>
        <taxon>Pseudomonadota</taxon>
        <taxon>Gammaproteobacteria</taxon>
        <taxon>Vibrionales</taxon>
        <taxon>Vibrionaceae</taxon>
        <taxon>Vibrio</taxon>
    </lineage>
</organism>